<evidence type="ECO:0000256" key="1">
    <source>
        <dbReference type="ARBA" id="ARBA00004726"/>
    </source>
</evidence>
<evidence type="ECO:0000256" key="2">
    <source>
        <dbReference type="ARBA" id="ARBA00005201"/>
    </source>
</evidence>
<evidence type="ECO:0000256" key="7">
    <source>
        <dbReference type="ARBA" id="ARBA00022741"/>
    </source>
</evidence>
<dbReference type="Proteomes" id="UP000658720">
    <property type="component" value="Unassembled WGS sequence"/>
</dbReference>
<evidence type="ECO:0000256" key="5">
    <source>
        <dbReference type="ARBA" id="ARBA00022679"/>
    </source>
</evidence>
<keyword evidence="17" id="KW-1185">Reference proteome</keyword>
<evidence type="ECO:0000256" key="6">
    <source>
        <dbReference type="ARBA" id="ARBA00022695"/>
    </source>
</evidence>
<dbReference type="SMART" id="SM00904">
    <property type="entry name" value="Flavokinase"/>
    <property type="match status" value="1"/>
</dbReference>
<feature type="domain" description="Riboflavin kinase" evidence="15">
    <location>
        <begin position="181"/>
        <end position="307"/>
    </location>
</feature>
<keyword evidence="6 14" id="KW-0548">Nucleotidyltransferase</keyword>
<organism evidence="16 17">
    <name type="scientific">Synechocystis salina LEGE 00031</name>
    <dbReference type="NCBI Taxonomy" id="1828736"/>
    <lineage>
        <taxon>Bacteria</taxon>
        <taxon>Bacillati</taxon>
        <taxon>Cyanobacteriota</taxon>
        <taxon>Cyanophyceae</taxon>
        <taxon>Synechococcales</taxon>
        <taxon>Merismopediaceae</taxon>
        <taxon>Synechocystis</taxon>
    </lineage>
</organism>
<evidence type="ECO:0000256" key="11">
    <source>
        <dbReference type="ARBA" id="ARBA00023268"/>
    </source>
</evidence>
<dbReference type="InterPro" id="IPR014729">
    <property type="entry name" value="Rossmann-like_a/b/a_fold"/>
</dbReference>
<dbReference type="PANTHER" id="PTHR22749">
    <property type="entry name" value="RIBOFLAVIN KINASE/FMN ADENYLYLTRANSFERASE"/>
    <property type="match status" value="1"/>
</dbReference>
<keyword evidence="5 14" id="KW-0808">Transferase</keyword>
<reference evidence="16 17" key="1">
    <citation type="submission" date="2020-10" db="EMBL/GenBank/DDBJ databases">
        <authorList>
            <person name="Castelo-Branco R."/>
            <person name="Eusebio N."/>
            <person name="Adriana R."/>
            <person name="Vieira A."/>
            <person name="Brugerolle De Fraissinette N."/>
            <person name="Rezende De Castro R."/>
            <person name="Schneider M.P."/>
            <person name="Vasconcelos V."/>
            <person name="Leao P.N."/>
        </authorList>
    </citation>
    <scope>NUCLEOTIDE SEQUENCE [LARGE SCALE GENOMIC DNA]</scope>
    <source>
        <strain evidence="16 17">LEGE 00031</strain>
    </source>
</reference>
<dbReference type="NCBIfam" id="NF004160">
    <property type="entry name" value="PRK05627.1-3"/>
    <property type="match status" value="1"/>
</dbReference>
<evidence type="ECO:0000256" key="9">
    <source>
        <dbReference type="ARBA" id="ARBA00022827"/>
    </source>
</evidence>
<dbReference type="Gene3D" id="3.40.50.620">
    <property type="entry name" value="HUPs"/>
    <property type="match status" value="1"/>
</dbReference>
<keyword evidence="10 14" id="KW-0067">ATP-binding</keyword>
<accession>A0ABR9VWL8</accession>
<dbReference type="PIRSF" id="PIRSF004491">
    <property type="entry name" value="FAD_Synth"/>
    <property type="match status" value="1"/>
</dbReference>
<dbReference type="InterPro" id="IPR015864">
    <property type="entry name" value="FAD_synthase"/>
</dbReference>
<gene>
    <name evidence="16" type="ORF">IQ217_16545</name>
</gene>
<dbReference type="Pfam" id="PF01687">
    <property type="entry name" value="Flavokinase"/>
    <property type="match status" value="1"/>
</dbReference>
<dbReference type="InterPro" id="IPR023465">
    <property type="entry name" value="Riboflavin_kinase_dom_sf"/>
</dbReference>
<evidence type="ECO:0000313" key="17">
    <source>
        <dbReference type="Proteomes" id="UP000658720"/>
    </source>
</evidence>
<dbReference type="SUPFAM" id="SSF52374">
    <property type="entry name" value="Nucleotidylyl transferase"/>
    <property type="match status" value="1"/>
</dbReference>
<sequence length="313" mass="34544">MRILSATNVLQTPTAIALGNFDGVHRGHGAVLRQVMDFAQGREHPLHSAVVSFNPHPRSFFSGRTQPLLTPLPEKVEQLTAIGMEQLVLLPFTENLANLSPRKFVQSILVEQLQAKFISVGQDFCFGHQRRGNVEDLQNLGQEFGITVAIAQLEQTDTERISSSRIRRALKEGKLAMANQLLGRPYALRGTVVQGQQLGRKLGFPTANLCLPEDKLWPKYGVYAGWVNLDALAVPIPAVINLGDRPTVNGQEPSAEVHLLQWSGDLYGQGLEVALTHYLRGETKFASLDQLKNQISQDCRQAEKLLNLDGAMP</sequence>
<dbReference type="EMBL" id="JADEVV010000062">
    <property type="protein sequence ID" value="MBE9255416.1"/>
    <property type="molecule type" value="Genomic_DNA"/>
</dbReference>
<keyword evidence="9 14" id="KW-0274">FAD</keyword>
<dbReference type="SUPFAM" id="SSF82114">
    <property type="entry name" value="Riboflavin kinase-like"/>
    <property type="match status" value="1"/>
</dbReference>
<evidence type="ECO:0000259" key="15">
    <source>
        <dbReference type="SMART" id="SM00904"/>
    </source>
</evidence>
<comment type="pathway">
    <text evidence="1 14">Cofactor biosynthesis; FAD biosynthesis; FAD from FMN: step 1/1.</text>
</comment>
<keyword evidence="11" id="KW-0511">Multifunctional enzyme</keyword>
<dbReference type="NCBIfam" id="NF004159">
    <property type="entry name" value="PRK05627.1-2"/>
    <property type="match status" value="1"/>
</dbReference>
<comment type="catalytic activity">
    <reaction evidence="12 14">
        <text>riboflavin + ATP = FMN + ADP + H(+)</text>
        <dbReference type="Rhea" id="RHEA:14357"/>
        <dbReference type="ChEBI" id="CHEBI:15378"/>
        <dbReference type="ChEBI" id="CHEBI:30616"/>
        <dbReference type="ChEBI" id="CHEBI:57986"/>
        <dbReference type="ChEBI" id="CHEBI:58210"/>
        <dbReference type="ChEBI" id="CHEBI:456216"/>
        <dbReference type="EC" id="2.7.1.26"/>
    </reaction>
</comment>
<evidence type="ECO:0000256" key="12">
    <source>
        <dbReference type="ARBA" id="ARBA00047880"/>
    </source>
</evidence>
<dbReference type="NCBIfam" id="TIGR00083">
    <property type="entry name" value="ribF"/>
    <property type="match status" value="1"/>
</dbReference>
<dbReference type="Gene3D" id="2.40.30.30">
    <property type="entry name" value="Riboflavin kinase-like"/>
    <property type="match status" value="1"/>
</dbReference>
<dbReference type="GO" id="GO:0008531">
    <property type="term" value="F:riboflavin kinase activity"/>
    <property type="evidence" value="ECO:0007669"/>
    <property type="project" value="UniProtKB-EC"/>
</dbReference>
<dbReference type="GO" id="GO:0003919">
    <property type="term" value="F:FMN adenylyltransferase activity"/>
    <property type="evidence" value="ECO:0007669"/>
    <property type="project" value="UniProtKB-EC"/>
</dbReference>
<dbReference type="InterPro" id="IPR002606">
    <property type="entry name" value="Riboflavin_kinase_bac"/>
</dbReference>
<evidence type="ECO:0000256" key="3">
    <source>
        <dbReference type="ARBA" id="ARBA00022630"/>
    </source>
</evidence>
<keyword evidence="3 14" id="KW-0285">Flavoprotein</keyword>
<evidence type="ECO:0000256" key="10">
    <source>
        <dbReference type="ARBA" id="ARBA00022840"/>
    </source>
</evidence>
<keyword evidence="7 14" id="KW-0547">Nucleotide-binding</keyword>
<dbReference type="InterPro" id="IPR015865">
    <property type="entry name" value="Riboflavin_kinase_bac/euk"/>
</dbReference>
<dbReference type="EC" id="2.7.7.2" evidence="14"/>
<dbReference type="RefSeq" id="WP_194020789.1">
    <property type="nucleotide sequence ID" value="NZ_JADEVV010000062.1"/>
</dbReference>
<dbReference type="PANTHER" id="PTHR22749:SF6">
    <property type="entry name" value="RIBOFLAVIN KINASE"/>
    <property type="match status" value="1"/>
</dbReference>
<evidence type="ECO:0000313" key="16">
    <source>
        <dbReference type="EMBL" id="MBE9255416.1"/>
    </source>
</evidence>
<name>A0ABR9VWL8_9SYNC</name>
<comment type="catalytic activity">
    <reaction evidence="13 14">
        <text>FMN + ATP + H(+) = FAD + diphosphate</text>
        <dbReference type="Rhea" id="RHEA:17237"/>
        <dbReference type="ChEBI" id="CHEBI:15378"/>
        <dbReference type="ChEBI" id="CHEBI:30616"/>
        <dbReference type="ChEBI" id="CHEBI:33019"/>
        <dbReference type="ChEBI" id="CHEBI:57692"/>
        <dbReference type="ChEBI" id="CHEBI:58210"/>
        <dbReference type="EC" id="2.7.7.2"/>
    </reaction>
</comment>
<keyword evidence="8 14" id="KW-0418">Kinase</keyword>
<evidence type="ECO:0000256" key="13">
    <source>
        <dbReference type="ARBA" id="ARBA00049494"/>
    </source>
</evidence>
<protein>
    <recommendedName>
        <fullName evidence="14">Riboflavin biosynthesis protein</fullName>
    </recommendedName>
    <domain>
        <recommendedName>
            <fullName evidence="14">Riboflavin kinase</fullName>
            <ecNumber evidence="14">2.7.1.26</ecNumber>
        </recommendedName>
        <alternativeName>
            <fullName evidence="14">Flavokinase</fullName>
        </alternativeName>
    </domain>
    <domain>
        <recommendedName>
            <fullName evidence="14">FMN adenylyltransferase</fullName>
            <ecNumber evidence="14">2.7.7.2</ecNumber>
        </recommendedName>
        <alternativeName>
            <fullName evidence="14">FAD pyrophosphorylase</fullName>
        </alternativeName>
        <alternativeName>
            <fullName evidence="14">FAD synthase</fullName>
        </alternativeName>
    </domain>
</protein>
<evidence type="ECO:0000256" key="4">
    <source>
        <dbReference type="ARBA" id="ARBA00022643"/>
    </source>
</evidence>
<dbReference type="CDD" id="cd02064">
    <property type="entry name" value="FAD_synthetase_N"/>
    <property type="match status" value="1"/>
</dbReference>
<dbReference type="EC" id="2.7.1.26" evidence="14"/>
<comment type="pathway">
    <text evidence="2 14">Cofactor biosynthesis; FMN biosynthesis; FMN from riboflavin (ATP route): step 1/1.</text>
</comment>
<evidence type="ECO:0000256" key="14">
    <source>
        <dbReference type="PIRNR" id="PIRNR004491"/>
    </source>
</evidence>
<dbReference type="Pfam" id="PF06574">
    <property type="entry name" value="FAD_syn"/>
    <property type="match status" value="1"/>
</dbReference>
<evidence type="ECO:0000256" key="8">
    <source>
        <dbReference type="ARBA" id="ARBA00022777"/>
    </source>
</evidence>
<dbReference type="NCBIfam" id="NF004162">
    <property type="entry name" value="PRK05627.1-5"/>
    <property type="match status" value="1"/>
</dbReference>
<comment type="similarity">
    <text evidence="14">Belongs to the ribF family.</text>
</comment>
<keyword evidence="4 14" id="KW-0288">FMN</keyword>
<dbReference type="InterPro" id="IPR023468">
    <property type="entry name" value="Riboflavin_kinase"/>
</dbReference>
<comment type="caution">
    <text evidence="16">The sequence shown here is derived from an EMBL/GenBank/DDBJ whole genome shotgun (WGS) entry which is preliminary data.</text>
</comment>
<proteinExistence type="inferred from homology"/>